<feature type="non-terminal residue" evidence="1">
    <location>
        <position position="30"/>
    </location>
</feature>
<evidence type="ECO:0000313" key="1">
    <source>
        <dbReference type="EMBL" id="SFT24573.1"/>
    </source>
</evidence>
<protein>
    <submittedName>
        <fullName evidence="1">Uncharacterized protein</fullName>
    </submittedName>
</protein>
<reference evidence="2" key="1">
    <citation type="submission" date="2016-10" db="EMBL/GenBank/DDBJ databases">
        <authorList>
            <person name="Varghese N."/>
            <person name="Submissions S."/>
        </authorList>
    </citation>
    <scope>NUCLEOTIDE SEQUENCE [LARGE SCALE GENOMIC DNA]</scope>
    <source>
        <strain evidence="2">ANC 5076</strain>
    </source>
</reference>
<organism evidence="1 2">
    <name type="scientific">Acinetobacter bohemicus</name>
    <dbReference type="NCBI Taxonomy" id="1435036"/>
    <lineage>
        <taxon>Bacteria</taxon>
        <taxon>Pseudomonadati</taxon>
        <taxon>Pseudomonadota</taxon>
        <taxon>Gammaproteobacteria</taxon>
        <taxon>Moraxellales</taxon>
        <taxon>Moraxellaceae</taxon>
        <taxon>Acinetobacter</taxon>
    </lineage>
</organism>
<evidence type="ECO:0000313" key="2">
    <source>
        <dbReference type="Proteomes" id="UP000182827"/>
    </source>
</evidence>
<dbReference type="EMBL" id="FOZU01000059">
    <property type="protein sequence ID" value="SFT24573.1"/>
    <property type="molecule type" value="Genomic_DNA"/>
</dbReference>
<sequence length="30" mass="3428">MAFSMLVLSLKDLKIMTLRNILTPSIFLFA</sequence>
<dbReference type="Proteomes" id="UP000182827">
    <property type="component" value="Unassembled WGS sequence"/>
</dbReference>
<proteinExistence type="predicted"/>
<dbReference type="AlphaFoldDB" id="A0A1I6WEZ5"/>
<accession>A0A1I6WEZ5</accession>
<keyword evidence="2" id="KW-1185">Reference proteome</keyword>
<gene>
    <name evidence="1" type="ORF">SAMN05444586_10591</name>
</gene>
<name>A0A1I6WEZ5_9GAMM</name>